<organism evidence="2 3">
    <name type="scientific">Thlaspi arvense</name>
    <name type="common">Field penny-cress</name>
    <dbReference type="NCBI Taxonomy" id="13288"/>
    <lineage>
        <taxon>Eukaryota</taxon>
        <taxon>Viridiplantae</taxon>
        <taxon>Streptophyta</taxon>
        <taxon>Embryophyta</taxon>
        <taxon>Tracheophyta</taxon>
        <taxon>Spermatophyta</taxon>
        <taxon>Magnoliopsida</taxon>
        <taxon>eudicotyledons</taxon>
        <taxon>Gunneridae</taxon>
        <taxon>Pentapetalae</taxon>
        <taxon>rosids</taxon>
        <taxon>malvids</taxon>
        <taxon>Brassicales</taxon>
        <taxon>Brassicaceae</taxon>
        <taxon>Thlaspideae</taxon>
        <taxon>Thlaspi</taxon>
    </lineage>
</organism>
<evidence type="ECO:0000313" key="3">
    <source>
        <dbReference type="Proteomes" id="UP000836841"/>
    </source>
</evidence>
<reference evidence="2 3" key="1">
    <citation type="submission" date="2022-03" db="EMBL/GenBank/DDBJ databases">
        <authorList>
            <person name="Nunn A."/>
            <person name="Chopra R."/>
            <person name="Nunn A."/>
            <person name="Contreras Garrido A."/>
        </authorList>
    </citation>
    <scope>NUCLEOTIDE SEQUENCE [LARGE SCALE GENOMIC DNA]</scope>
</reference>
<dbReference type="AlphaFoldDB" id="A0AAU9R7H0"/>
<keyword evidence="1" id="KW-0472">Membrane</keyword>
<keyword evidence="1" id="KW-0812">Transmembrane</keyword>
<accession>A0AAU9R7H0</accession>
<gene>
    <name evidence="2" type="ORF">TAV2_LOCUS3908</name>
</gene>
<keyword evidence="3" id="KW-1185">Reference proteome</keyword>
<feature type="transmembrane region" description="Helical" evidence="1">
    <location>
        <begin position="115"/>
        <end position="134"/>
    </location>
</feature>
<name>A0AAU9R7H0_THLAR</name>
<evidence type="ECO:0000256" key="1">
    <source>
        <dbReference type="SAM" id="Phobius"/>
    </source>
</evidence>
<keyword evidence="1" id="KW-1133">Transmembrane helix</keyword>
<feature type="non-terminal residue" evidence="2">
    <location>
        <position position="1"/>
    </location>
</feature>
<evidence type="ECO:0000313" key="2">
    <source>
        <dbReference type="EMBL" id="CAH2035165.1"/>
    </source>
</evidence>
<proteinExistence type="predicted"/>
<dbReference type="Proteomes" id="UP000836841">
    <property type="component" value="Chromosome 1"/>
</dbReference>
<dbReference type="EMBL" id="OU466857">
    <property type="protein sequence ID" value="CAH2035165.1"/>
    <property type="molecule type" value="Genomic_DNA"/>
</dbReference>
<sequence>FPAKIRNPSPSLKQNPSQLQSEILLPAAAASASASSSSSYTAPSSASDDVVSSITGGFFASLLSRLVTVSSLLAINPFYKLSADDFSGITLRSSSSSSLAHCIDFILLNLSLFRYQMLLVLVGLLASLALSELFKYCSDRWNRSFDLLNALHISNPWY</sequence>
<protein>
    <submittedName>
        <fullName evidence="2">Uncharacterized protein</fullName>
    </submittedName>
</protein>